<sequence>MRQIGKFLGLPLARHRSPTEPSLTIQLLPSTTPSTPTPTLHMALSPPTPTLPKALSPPTHTLHTALSPTTPTLPKAISPPTPTLPKALSPTTHTLHMALSPTTPTLHMALSPTTPTLPKALSPTTPTLHMALSPTTLHTTPLLPTSLFTLHTALSPVSQSTALLSPTLNILGAILVAHNMVLPTTTQITTTPSPPRDMAPFPPRPMSIKMVDPTQRTERLHQGQDASWRSKRESEAGQTAVDHLRLKYEKQFGATANLGHHINKVPPGRIPTNPSLLSKRPISKSAGEVTQANKASGYYVNTKNYANKHSGQYSSTKNLTKGGQGSGQQRSTAPQLPPRKHSGHPEIVKPKLKIPKSVERSAKTSIPNVKTPPPAKLAHRGVQRGNGEVRVTDQGFPSSPGTTPNSQDGKDVVDGMEQHTSRRIYIVPSHDPLQYHDPSHQHTLKEEAPWLRQDRELDAAKEELQALKDEKAQLEALQREKREAVSILEQEVVRQRDEIKKLRLEVNQLRTQPCEHNLEETKTLAAMKEKLHQETLQQEVKKREILQREMEQLTERMMEEQHQRESERLRESQVTAELRRQLREAREQLSERSEPPHQVPNTHTLADSQGLPNLGNSCYINAVMQCLFSITQLRLYFKEDRHKKELNMESEQGGEVATAFGNVFRVLETGKKPYGNLKDFQTVLCTHDDLFQPNLQQDAHELLACLLLWLHNDLSLVHQRRPQQYRQVDQGNNKSTNRGDHQTSSVINSLFQGVKESRIICPHTGSLLSSTTEIFRTLTLTVPGRDVCFLEVATTPETLPREDAGLGVREVRLCPPVCLLHQARLLTHHTRHTLQQASAIAV</sequence>
<evidence type="ECO:0000256" key="4">
    <source>
        <dbReference type="SAM" id="MobiDB-lite"/>
    </source>
</evidence>
<dbReference type="Proteomes" id="UP001286313">
    <property type="component" value="Unassembled WGS sequence"/>
</dbReference>
<gene>
    <name evidence="6" type="ORF">Pcinc_019339</name>
</gene>
<keyword evidence="3" id="KW-0175">Coiled coil</keyword>
<feature type="compositionally biased region" description="Low complexity" evidence="4">
    <location>
        <begin position="21"/>
        <end position="36"/>
    </location>
</feature>
<organism evidence="6 7">
    <name type="scientific">Petrolisthes cinctipes</name>
    <name type="common">Flat porcelain crab</name>
    <dbReference type="NCBI Taxonomy" id="88211"/>
    <lineage>
        <taxon>Eukaryota</taxon>
        <taxon>Metazoa</taxon>
        <taxon>Ecdysozoa</taxon>
        <taxon>Arthropoda</taxon>
        <taxon>Crustacea</taxon>
        <taxon>Multicrustacea</taxon>
        <taxon>Malacostraca</taxon>
        <taxon>Eumalacostraca</taxon>
        <taxon>Eucarida</taxon>
        <taxon>Decapoda</taxon>
        <taxon>Pleocyemata</taxon>
        <taxon>Anomura</taxon>
        <taxon>Galatheoidea</taxon>
        <taxon>Porcellanidae</taxon>
        <taxon>Petrolisthes</taxon>
    </lineage>
</organism>
<evidence type="ECO:0000256" key="1">
    <source>
        <dbReference type="ARBA" id="ARBA00000707"/>
    </source>
</evidence>
<dbReference type="SUPFAM" id="SSF54001">
    <property type="entry name" value="Cysteine proteinases"/>
    <property type="match status" value="1"/>
</dbReference>
<evidence type="ECO:0000313" key="6">
    <source>
        <dbReference type="EMBL" id="KAK3875805.1"/>
    </source>
</evidence>
<dbReference type="PROSITE" id="PS50235">
    <property type="entry name" value="USP_3"/>
    <property type="match status" value="1"/>
</dbReference>
<accession>A0AAE1FKC0</accession>
<evidence type="ECO:0000256" key="3">
    <source>
        <dbReference type="SAM" id="Coils"/>
    </source>
</evidence>
<dbReference type="EMBL" id="JAWQEG010001917">
    <property type="protein sequence ID" value="KAK3875805.1"/>
    <property type="molecule type" value="Genomic_DNA"/>
</dbReference>
<feature type="compositionally biased region" description="Polar residues" evidence="4">
    <location>
        <begin position="395"/>
        <end position="407"/>
    </location>
</feature>
<feature type="domain" description="USP" evidence="5">
    <location>
        <begin position="609"/>
        <end position="842"/>
    </location>
</feature>
<feature type="compositionally biased region" description="Polar residues" evidence="4">
    <location>
        <begin position="599"/>
        <end position="608"/>
    </location>
</feature>
<feature type="coiled-coil region" evidence="3">
    <location>
        <begin position="536"/>
        <end position="570"/>
    </location>
</feature>
<dbReference type="InterPro" id="IPR028889">
    <property type="entry name" value="USP"/>
</dbReference>
<dbReference type="InterPro" id="IPR038765">
    <property type="entry name" value="Papain-like_cys_pep_sf"/>
</dbReference>
<dbReference type="AlphaFoldDB" id="A0AAE1FKC0"/>
<dbReference type="Gene3D" id="3.90.70.10">
    <property type="entry name" value="Cysteine proteinases"/>
    <property type="match status" value="1"/>
</dbReference>
<dbReference type="GO" id="GO:0016579">
    <property type="term" value="P:protein deubiquitination"/>
    <property type="evidence" value="ECO:0007669"/>
    <property type="project" value="InterPro"/>
</dbReference>
<evidence type="ECO:0000259" key="5">
    <source>
        <dbReference type="PROSITE" id="PS50235"/>
    </source>
</evidence>
<feature type="compositionally biased region" description="Polar residues" evidence="4">
    <location>
        <begin position="307"/>
        <end position="334"/>
    </location>
</feature>
<dbReference type="Pfam" id="PF00443">
    <property type="entry name" value="UCH"/>
    <property type="match status" value="1"/>
</dbReference>
<evidence type="ECO:0000313" key="7">
    <source>
        <dbReference type="Proteomes" id="UP001286313"/>
    </source>
</evidence>
<dbReference type="InterPro" id="IPR001394">
    <property type="entry name" value="Peptidase_C19_UCH"/>
</dbReference>
<feature type="compositionally biased region" description="Basic and acidic residues" evidence="4">
    <location>
        <begin position="218"/>
        <end position="235"/>
    </location>
</feature>
<dbReference type="GO" id="GO:0004843">
    <property type="term" value="F:cysteine-type deubiquitinase activity"/>
    <property type="evidence" value="ECO:0007669"/>
    <property type="project" value="UniProtKB-EC"/>
</dbReference>
<dbReference type="PROSITE" id="PS00972">
    <property type="entry name" value="USP_1"/>
    <property type="match status" value="1"/>
</dbReference>
<dbReference type="EC" id="3.4.19.12" evidence="2"/>
<comment type="caution">
    <text evidence="6">The sequence shown here is derived from an EMBL/GenBank/DDBJ whole genome shotgun (WGS) entry which is preliminary data.</text>
</comment>
<feature type="coiled-coil region" evidence="3">
    <location>
        <begin position="450"/>
        <end position="512"/>
    </location>
</feature>
<protein>
    <recommendedName>
        <fullName evidence="2">ubiquitinyl hydrolase 1</fullName>
        <ecNumber evidence="2">3.4.19.12</ecNumber>
    </recommendedName>
</protein>
<feature type="compositionally biased region" description="Basic and acidic residues" evidence="4">
    <location>
        <begin position="585"/>
        <end position="595"/>
    </location>
</feature>
<keyword evidence="7" id="KW-1185">Reference proteome</keyword>
<reference evidence="6" key="1">
    <citation type="submission" date="2023-10" db="EMBL/GenBank/DDBJ databases">
        <title>Genome assemblies of two species of porcelain crab, Petrolisthes cinctipes and Petrolisthes manimaculis (Anomura: Porcellanidae).</title>
        <authorList>
            <person name="Angst P."/>
        </authorList>
    </citation>
    <scope>NUCLEOTIDE SEQUENCE</scope>
    <source>
        <strain evidence="6">PB745_01</strain>
        <tissue evidence="6">Gill</tissue>
    </source>
</reference>
<feature type="region of interest" description="Disordered" evidence="4">
    <location>
        <begin position="15"/>
        <end position="36"/>
    </location>
</feature>
<dbReference type="PANTHER" id="PTHR21646">
    <property type="entry name" value="UBIQUITIN CARBOXYL-TERMINAL HYDROLASE"/>
    <property type="match status" value="1"/>
</dbReference>
<feature type="region of interest" description="Disordered" evidence="4">
    <location>
        <begin position="259"/>
        <end position="279"/>
    </location>
</feature>
<evidence type="ECO:0000256" key="2">
    <source>
        <dbReference type="ARBA" id="ARBA00012759"/>
    </source>
</evidence>
<comment type="catalytic activity">
    <reaction evidence="1">
        <text>Thiol-dependent hydrolysis of ester, thioester, amide, peptide and isopeptide bonds formed by the C-terminal Gly of ubiquitin (a 76-residue protein attached to proteins as an intracellular targeting signal).</text>
        <dbReference type="EC" id="3.4.19.12"/>
    </reaction>
</comment>
<proteinExistence type="predicted"/>
<dbReference type="InterPro" id="IPR050185">
    <property type="entry name" value="Ub_carboxyl-term_hydrolase"/>
</dbReference>
<feature type="region of interest" description="Disordered" evidence="4">
    <location>
        <begin position="585"/>
        <end position="608"/>
    </location>
</feature>
<feature type="region of interest" description="Disordered" evidence="4">
    <location>
        <begin position="307"/>
        <end position="413"/>
    </location>
</feature>
<dbReference type="InterPro" id="IPR018200">
    <property type="entry name" value="USP_CS"/>
</dbReference>
<name>A0AAE1FKC0_PETCI</name>
<feature type="region of interest" description="Disordered" evidence="4">
    <location>
        <begin position="218"/>
        <end position="237"/>
    </location>
</feature>